<dbReference type="EC" id="2.-.-.-" evidence="2"/>
<dbReference type="EMBL" id="JBDLNU010000001">
    <property type="protein sequence ID" value="MFM1727412.1"/>
    <property type="molecule type" value="Genomic_DNA"/>
</dbReference>
<comment type="caution">
    <text evidence="2">The sequence shown here is derived from an EMBL/GenBank/DDBJ whole genome shotgun (WGS) entry which is preliminary data.</text>
</comment>
<evidence type="ECO:0000259" key="1">
    <source>
        <dbReference type="PROSITE" id="PS51186"/>
    </source>
</evidence>
<dbReference type="RefSeq" id="WP_348607800.1">
    <property type="nucleotide sequence ID" value="NZ_CP157276.1"/>
</dbReference>
<gene>
    <name evidence="2" type="ORF">ABEU19_000872</name>
</gene>
<dbReference type="InterPro" id="IPR000182">
    <property type="entry name" value="GNAT_dom"/>
</dbReference>
<protein>
    <submittedName>
        <fullName evidence="2">GNAT family protein</fullName>
        <ecNumber evidence="2">2.-.-.-</ecNumber>
    </submittedName>
</protein>
<dbReference type="GO" id="GO:0016740">
    <property type="term" value="F:transferase activity"/>
    <property type="evidence" value="ECO:0007669"/>
    <property type="project" value="UniProtKB-KW"/>
</dbReference>
<dbReference type="PANTHER" id="PTHR43441:SF10">
    <property type="entry name" value="ACETYLTRANSFERASE"/>
    <property type="match status" value="1"/>
</dbReference>
<evidence type="ECO:0000313" key="3">
    <source>
        <dbReference type="Proteomes" id="UP001629744"/>
    </source>
</evidence>
<keyword evidence="3" id="KW-1185">Reference proteome</keyword>
<dbReference type="SUPFAM" id="SSF55729">
    <property type="entry name" value="Acyl-CoA N-acyltransferases (Nat)"/>
    <property type="match status" value="1"/>
</dbReference>
<dbReference type="Gene3D" id="3.40.630.30">
    <property type="match status" value="1"/>
</dbReference>
<dbReference type="InterPro" id="IPR051908">
    <property type="entry name" value="Ribosomal_N-acetyltransferase"/>
</dbReference>
<organism evidence="2 3">
    <name type="scientific">Prescottella soli</name>
    <dbReference type="NCBI Taxonomy" id="1543852"/>
    <lineage>
        <taxon>Bacteria</taxon>
        <taxon>Bacillati</taxon>
        <taxon>Actinomycetota</taxon>
        <taxon>Actinomycetes</taxon>
        <taxon>Mycobacteriales</taxon>
        <taxon>Nocardiaceae</taxon>
        <taxon>Prescottella</taxon>
    </lineage>
</organism>
<name>A0ABW9FQ75_9NOCA</name>
<dbReference type="PANTHER" id="PTHR43441">
    <property type="entry name" value="RIBOSOMAL-PROTEIN-SERINE ACETYLTRANSFERASE"/>
    <property type="match status" value="1"/>
</dbReference>
<sequence length="232" mass="26225">MKRLQAFVMLTTAARLYTRPLRHRLRFPHGRSFDVRLGPVESAGHTVVLRSPRLSDWPQWQSIRLRDQRFIEPFWASSPRPWAERHTESAWLDEILNARRDARSGRALPLVVEVDGVLAGQLNMERIDRWARFGEIGIWIDSTLAGKGVSLAAADLLAEYAFGTLGLCRVTAPVSVGNIPAARLAEEGGMRREGTMTSYLDVGGRRKDHDLWAITAEMWAARKDQCPDRVAR</sequence>
<keyword evidence="2" id="KW-0808">Transferase</keyword>
<reference evidence="2 3" key="1">
    <citation type="submission" date="2023-11" db="EMBL/GenBank/DDBJ databases">
        <authorList>
            <person name="Val-Calvo J."/>
            <person name="Scortti M."/>
            <person name="Vazquez-Boland J."/>
        </authorList>
    </citation>
    <scope>NUCLEOTIDE SEQUENCE [LARGE SCALE GENOMIC DNA]</scope>
    <source>
        <strain evidence="2 3">DSM 46662</strain>
    </source>
</reference>
<dbReference type="Pfam" id="PF13302">
    <property type="entry name" value="Acetyltransf_3"/>
    <property type="match status" value="1"/>
</dbReference>
<evidence type="ECO:0000313" key="2">
    <source>
        <dbReference type="EMBL" id="MFM1727412.1"/>
    </source>
</evidence>
<proteinExistence type="predicted"/>
<dbReference type="Proteomes" id="UP001629744">
    <property type="component" value="Unassembled WGS sequence"/>
</dbReference>
<accession>A0ABW9FQ75</accession>
<feature type="domain" description="N-acetyltransferase" evidence="1">
    <location>
        <begin position="47"/>
        <end position="217"/>
    </location>
</feature>
<dbReference type="InterPro" id="IPR016181">
    <property type="entry name" value="Acyl_CoA_acyltransferase"/>
</dbReference>
<dbReference type="PROSITE" id="PS51186">
    <property type="entry name" value="GNAT"/>
    <property type="match status" value="1"/>
</dbReference>